<dbReference type="InterPro" id="IPR014729">
    <property type="entry name" value="Rossmann-like_a/b/a_fold"/>
</dbReference>
<dbReference type="PANTHER" id="PTHR46268">
    <property type="entry name" value="STRESS RESPONSE PROTEIN NHAX"/>
    <property type="match status" value="1"/>
</dbReference>
<gene>
    <name evidence="3" type="ORF">BA062_08670</name>
</gene>
<dbReference type="InterPro" id="IPR006015">
    <property type="entry name" value="Universal_stress_UspA"/>
</dbReference>
<evidence type="ECO:0000259" key="2">
    <source>
        <dbReference type="Pfam" id="PF00582"/>
    </source>
</evidence>
<dbReference type="Gene3D" id="3.40.50.620">
    <property type="entry name" value="HUPs"/>
    <property type="match status" value="2"/>
</dbReference>
<proteinExistence type="inferred from homology"/>
<dbReference type="InterPro" id="IPR006016">
    <property type="entry name" value="UspA"/>
</dbReference>
<dbReference type="EMBL" id="MASU01000005">
    <property type="protein sequence ID" value="PXY36851.1"/>
    <property type="molecule type" value="Genomic_DNA"/>
</dbReference>
<evidence type="ECO:0000256" key="1">
    <source>
        <dbReference type="ARBA" id="ARBA00008791"/>
    </source>
</evidence>
<dbReference type="Pfam" id="PF00582">
    <property type="entry name" value="Usp"/>
    <property type="match status" value="2"/>
</dbReference>
<keyword evidence="4" id="KW-1185">Reference proteome</keyword>
<organism evidence="3 4">
    <name type="scientific">Prauserella flavalba</name>
    <dbReference type="NCBI Taxonomy" id="1477506"/>
    <lineage>
        <taxon>Bacteria</taxon>
        <taxon>Bacillati</taxon>
        <taxon>Actinomycetota</taxon>
        <taxon>Actinomycetes</taxon>
        <taxon>Pseudonocardiales</taxon>
        <taxon>Pseudonocardiaceae</taxon>
        <taxon>Prauserella</taxon>
    </lineage>
</organism>
<evidence type="ECO:0000313" key="3">
    <source>
        <dbReference type="EMBL" id="PXY36851.1"/>
    </source>
</evidence>
<dbReference type="Proteomes" id="UP000247892">
    <property type="component" value="Unassembled WGS sequence"/>
</dbReference>
<comment type="caution">
    <text evidence="3">The sequence shown here is derived from an EMBL/GenBank/DDBJ whole genome shotgun (WGS) entry which is preliminary data.</text>
</comment>
<feature type="domain" description="UspA" evidence="2">
    <location>
        <begin position="151"/>
        <end position="283"/>
    </location>
</feature>
<protein>
    <recommendedName>
        <fullName evidence="2">UspA domain-containing protein</fullName>
    </recommendedName>
</protein>
<sequence length="286" mass="29058">MLPLPIVVGVDGSATALTAVRWAAFEAARTGAAVHLTHVCDLPPLDPRVAPASTAAYAAPWTESGRRWLRDAADLARWTAPGLDVDWDVHVGAAADTLVARSAQAGLVVLGSRGLGGGRDGAGSVAAAVSASAACPVVVVREGTAVAEAGQVVVGTDGSARAGDALAFGFEAASARGVPLVAVRAWRAHWAGLAGADLTPGERAAAREREGRELSADLTGWREKYPRVRVAELVVEASGAAEALLAATSHAQLLVVGCGCEGALGSAARELVHEARCPVAVVRPRR</sequence>
<dbReference type="SUPFAM" id="SSF52402">
    <property type="entry name" value="Adenine nucleotide alpha hydrolases-like"/>
    <property type="match status" value="2"/>
</dbReference>
<name>A0A318LR31_9PSEU</name>
<evidence type="ECO:0000313" key="4">
    <source>
        <dbReference type="Proteomes" id="UP000247892"/>
    </source>
</evidence>
<reference evidence="3 4" key="1">
    <citation type="submission" date="2016-07" db="EMBL/GenBank/DDBJ databases">
        <title>Draft genome sequence of Prauserella sp. YIM 121212, isolated from alkaline soil.</title>
        <authorList>
            <person name="Ruckert C."/>
            <person name="Albersmeier A."/>
            <person name="Jiang C.-L."/>
            <person name="Jiang Y."/>
            <person name="Kalinowski J."/>
            <person name="Schneider O."/>
            <person name="Winkler A."/>
            <person name="Zotchev S.B."/>
        </authorList>
    </citation>
    <scope>NUCLEOTIDE SEQUENCE [LARGE SCALE GENOMIC DNA]</scope>
    <source>
        <strain evidence="3 4">YIM 121212</strain>
    </source>
</reference>
<dbReference type="AlphaFoldDB" id="A0A318LR31"/>
<dbReference type="PANTHER" id="PTHR46268:SF6">
    <property type="entry name" value="UNIVERSAL STRESS PROTEIN UP12"/>
    <property type="match status" value="1"/>
</dbReference>
<dbReference type="PRINTS" id="PR01438">
    <property type="entry name" value="UNVRSLSTRESS"/>
</dbReference>
<feature type="domain" description="UspA" evidence="2">
    <location>
        <begin position="6"/>
        <end position="141"/>
    </location>
</feature>
<dbReference type="CDD" id="cd00293">
    <property type="entry name" value="USP-like"/>
    <property type="match status" value="1"/>
</dbReference>
<comment type="similarity">
    <text evidence="1">Belongs to the universal stress protein A family.</text>
</comment>
<accession>A0A318LR31</accession>